<accession>A0ABS8V380</accession>
<gene>
    <name evidence="2" type="ORF">HAX54_027657</name>
</gene>
<keyword evidence="3" id="KW-1185">Reference proteome</keyword>
<feature type="region of interest" description="Disordered" evidence="1">
    <location>
        <begin position="154"/>
        <end position="173"/>
    </location>
</feature>
<protein>
    <submittedName>
        <fullName evidence="2">Uncharacterized protein</fullName>
    </submittedName>
</protein>
<dbReference type="Proteomes" id="UP000823775">
    <property type="component" value="Unassembled WGS sequence"/>
</dbReference>
<proteinExistence type="predicted"/>
<evidence type="ECO:0000313" key="3">
    <source>
        <dbReference type="Proteomes" id="UP000823775"/>
    </source>
</evidence>
<sequence>MSHTSDVGSMDGFMDVEDEPVAHDVAGDIRLPPMKLNYNPQPSLGFTNGTKFEFDRVLLEKVARKNYAWGAWESKVAMGATFASMIESEFITGTYGMVSIPIINKQVKALGTGIWKTSSYVRGHRAQFKKAKEKTGGYLQDICKLHMGFCGPQVQHSPQPEAPQNSMFHPWSSASPSAAAVPANRFDIGDNHNSSAFVPHL</sequence>
<comment type="caution">
    <text evidence="2">The sequence shown here is derived from an EMBL/GenBank/DDBJ whole genome shotgun (WGS) entry which is preliminary data.</text>
</comment>
<organism evidence="2 3">
    <name type="scientific">Datura stramonium</name>
    <name type="common">Jimsonweed</name>
    <name type="synonym">Common thornapple</name>
    <dbReference type="NCBI Taxonomy" id="4076"/>
    <lineage>
        <taxon>Eukaryota</taxon>
        <taxon>Viridiplantae</taxon>
        <taxon>Streptophyta</taxon>
        <taxon>Embryophyta</taxon>
        <taxon>Tracheophyta</taxon>
        <taxon>Spermatophyta</taxon>
        <taxon>Magnoliopsida</taxon>
        <taxon>eudicotyledons</taxon>
        <taxon>Gunneridae</taxon>
        <taxon>Pentapetalae</taxon>
        <taxon>asterids</taxon>
        <taxon>lamiids</taxon>
        <taxon>Solanales</taxon>
        <taxon>Solanaceae</taxon>
        <taxon>Solanoideae</taxon>
        <taxon>Datureae</taxon>
        <taxon>Datura</taxon>
    </lineage>
</organism>
<evidence type="ECO:0000313" key="2">
    <source>
        <dbReference type="EMBL" id="MCD9641462.1"/>
    </source>
</evidence>
<name>A0ABS8V380_DATST</name>
<feature type="compositionally biased region" description="Polar residues" evidence="1">
    <location>
        <begin position="154"/>
        <end position="167"/>
    </location>
</feature>
<dbReference type="EMBL" id="JACEIK010003370">
    <property type="protein sequence ID" value="MCD9641462.1"/>
    <property type="molecule type" value="Genomic_DNA"/>
</dbReference>
<reference evidence="2 3" key="1">
    <citation type="journal article" date="2021" name="BMC Genomics">
        <title>Datura genome reveals duplications of psychoactive alkaloid biosynthetic genes and high mutation rate following tissue culture.</title>
        <authorList>
            <person name="Rajewski A."/>
            <person name="Carter-House D."/>
            <person name="Stajich J."/>
            <person name="Litt A."/>
        </authorList>
    </citation>
    <scope>NUCLEOTIDE SEQUENCE [LARGE SCALE GENOMIC DNA]</scope>
    <source>
        <strain evidence="2">AR-01</strain>
    </source>
</reference>
<evidence type="ECO:0000256" key="1">
    <source>
        <dbReference type="SAM" id="MobiDB-lite"/>
    </source>
</evidence>